<proteinExistence type="inferred from homology"/>
<sequence>MMLGYLKGKQSMKVSCVVAMSVFALGLGTGQVWAAGQEAQVALPEGATVGWVNYNQLSAESLRGQELAEQLQALNEEKVGEINAMNTEMQASQEKLEQGANVMSETAAAQLQRDIGRLQVDIQRATEDAQVEIQALTEELQIDFQNSVYPIIEEVATEKQLHIVLSVTDAGVIWTEPGLNITADVITRFDAAHSASGGDDQP</sequence>
<feature type="coiled-coil region" evidence="3">
    <location>
        <begin position="57"/>
        <end position="128"/>
    </location>
</feature>
<reference evidence="4" key="1">
    <citation type="submission" date="2018-05" db="EMBL/GenBank/DDBJ databases">
        <authorList>
            <person name="Lanie J.A."/>
            <person name="Ng W.-L."/>
            <person name="Kazmierczak K.M."/>
            <person name="Andrzejewski T.M."/>
            <person name="Davidsen T.M."/>
            <person name="Wayne K.J."/>
            <person name="Tettelin H."/>
            <person name="Glass J.I."/>
            <person name="Rusch D."/>
            <person name="Podicherti R."/>
            <person name="Tsui H.-C.T."/>
            <person name="Winkler M.E."/>
        </authorList>
    </citation>
    <scope>NUCLEOTIDE SEQUENCE</scope>
</reference>
<dbReference type="Pfam" id="PF03938">
    <property type="entry name" value="OmpH"/>
    <property type="match status" value="1"/>
</dbReference>
<dbReference type="InterPro" id="IPR024930">
    <property type="entry name" value="Skp_dom_sf"/>
</dbReference>
<dbReference type="PANTHER" id="PTHR35089:SF1">
    <property type="entry name" value="CHAPERONE PROTEIN SKP"/>
    <property type="match status" value="1"/>
</dbReference>
<dbReference type="SUPFAM" id="SSF111384">
    <property type="entry name" value="OmpH-like"/>
    <property type="match status" value="1"/>
</dbReference>
<organism evidence="4">
    <name type="scientific">marine metagenome</name>
    <dbReference type="NCBI Taxonomy" id="408172"/>
    <lineage>
        <taxon>unclassified sequences</taxon>
        <taxon>metagenomes</taxon>
        <taxon>ecological metagenomes</taxon>
    </lineage>
</organism>
<gene>
    <name evidence="4" type="ORF">METZ01_LOCUS176175</name>
</gene>
<evidence type="ECO:0000256" key="3">
    <source>
        <dbReference type="SAM" id="Coils"/>
    </source>
</evidence>
<keyword evidence="3" id="KW-0175">Coiled coil</keyword>
<dbReference type="SMART" id="SM00935">
    <property type="entry name" value="OmpH"/>
    <property type="match status" value="1"/>
</dbReference>
<keyword evidence="2" id="KW-0732">Signal</keyword>
<dbReference type="Gene3D" id="3.30.910.20">
    <property type="entry name" value="Skp domain"/>
    <property type="match status" value="1"/>
</dbReference>
<dbReference type="AlphaFoldDB" id="A0A382CCC0"/>
<evidence type="ECO:0000313" key="4">
    <source>
        <dbReference type="EMBL" id="SVB23321.1"/>
    </source>
</evidence>
<dbReference type="PANTHER" id="PTHR35089">
    <property type="entry name" value="CHAPERONE PROTEIN SKP"/>
    <property type="match status" value="1"/>
</dbReference>
<protein>
    <recommendedName>
        <fullName evidence="5">OmpH family outer membrane protein</fullName>
    </recommendedName>
</protein>
<evidence type="ECO:0000256" key="2">
    <source>
        <dbReference type="ARBA" id="ARBA00022729"/>
    </source>
</evidence>
<name>A0A382CCC0_9ZZZZ</name>
<dbReference type="GO" id="GO:0051082">
    <property type="term" value="F:unfolded protein binding"/>
    <property type="evidence" value="ECO:0007669"/>
    <property type="project" value="InterPro"/>
</dbReference>
<dbReference type="InterPro" id="IPR005632">
    <property type="entry name" value="Chaperone_Skp"/>
</dbReference>
<dbReference type="GO" id="GO:0050821">
    <property type="term" value="P:protein stabilization"/>
    <property type="evidence" value="ECO:0007669"/>
    <property type="project" value="TreeGrafter"/>
</dbReference>
<dbReference type="GO" id="GO:0005829">
    <property type="term" value="C:cytosol"/>
    <property type="evidence" value="ECO:0007669"/>
    <property type="project" value="TreeGrafter"/>
</dbReference>
<dbReference type="EMBL" id="UINC01033674">
    <property type="protein sequence ID" value="SVB23321.1"/>
    <property type="molecule type" value="Genomic_DNA"/>
</dbReference>
<evidence type="ECO:0008006" key="5">
    <source>
        <dbReference type="Google" id="ProtNLM"/>
    </source>
</evidence>
<evidence type="ECO:0000256" key="1">
    <source>
        <dbReference type="ARBA" id="ARBA00009091"/>
    </source>
</evidence>
<accession>A0A382CCC0</accession>
<comment type="similarity">
    <text evidence="1">Belongs to the Skp family.</text>
</comment>